<dbReference type="InterPro" id="IPR036390">
    <property type="entry name" value="WH_DNA-bd_sf"/>
</dbReference>
<dbReference type="InterPro" id="IPR036388">
    <property type="entry name" value="WH-like_DNA-bd_sf"/>
</dbReference>
<dbReference type="EMBL" id="JAUSRA010000001">
    <property type="protein sequence ID" value="MDP9796614.1"/>
    <property type="molecule type" value="Genomic_DNA"/>
</dbReference>
<feature type="domain" description="Transcription regulator PadR N-terminal" evidence="2">
    <location>
        <begin position="14"/>
        <end position="90"/>
    </location>
</feature>
<protein>
    <submittedName>
        <fullName evidence="3">DNA-binding PadR family transcriptional regulator</fullName>
    </submittedName>
</protein>
<organism evidence="3 4">
    <name type="scientific">Catenuloplanes nepalensis</name>
    <dbReference type="NCBI Taxonomy" id="587533"/>
    <lineage>
        <taxon>Bacteria</taxon>
        <taxon>Bacillati</taxon>
        <taxon>Actinomycetota</taxon>
        <taxon>Actinomycetes</taxon>
        <taxon>Micromonosporales</taxon>
        <taxon>Micromonosporaceae</taxon>
        <taxon>Catenuloplanes</taxon>
    </lineage>
</organism>
<dbReference type="GO" id="GO:0003677">
    <property type="term" value="F:DNA binding"/>
    <property type="evidence" value="ECO:0007669"/>
    <property type="project" value="UniProtKB-KW"/>
</dbReference>
<feature type="chain" id="PRO_5046116733" evidence="1">
    <location>
        <begin position="20"/>
        <end position="208"/>
    </location>
</feature>
<keyword evidence="3" id="KW-0238">DNA-binding</keyword>
<proteinExistence type="predicted"/>
<feature type="signal peptide" evidence="1">
    <location>
        <begin position="1"/>
        <end position="19"/>
    </location>
</feature>
<dbReference type="PANTHER" id="PTHR33169">
    <property type="entry name" value="PADR-FAMILY TRANSCRIPTIONAL REGULATOR"/>
    <property type="match status" value="1"/>
</dbReference>
<evidence type="ECO:0000313" key="4">
    <source>
        <dbReference type="Proteomes" id="UP001240984"/>
    </source>
</evidence>
<dbReference type="SUPFAM" id="SSF46785">
    <property type="entry name" value="Winged helix' DNA-binding domain"/>
    <property type="match status" value="1"/>
</dbReference>
<accession>A0ABT9MYT4</accession>
<keyword evidence="4" id="KW-1185">Reference proteome</keyword>
<comment type="caution">
    <text evidence="3">The sequence shown here is derived from an EMBL/GenBank/DDBJ whole genome shotgun (WGS) entry which is preliminary data.</text>
</comment>
<evidence type="ECO:0000256" key="1">
    <source>
        <dbReference type="SAM" id="SignalP"/>
    </source>
</evidence>
<keyword evidence="1" id="KW-0732">Signal</keyword>
<reference evidence="3 4" key="1">
    <citation type="submission" date="2023-07" db="EMBL/GenBank/DDBJ databases">
        <title>Sequencing the genomes of 1000 actinobacteria strains.</title>
        <authorList>
            <person name="Klenk H.-P."/>
        </authorList>
    </citation>
    <scope>NUCLEOTIDE SEQUENCE [LARGE SCALE GENOMIC DNA]</scope>
    <source>
        <strain evidence="3 4">DSM 44710</strain>
    </source>
</reference>
<evidence type="ECO:0000313" key="3">
    <source>
        <dbReference type="EMBL" id="MDP9796614.1"/>
    </source>
</evidence>
<dbReference type="Gene3D" id="1.10.10.10">
    <property type="entry name" value="Winged helix-like DNA-binding domain superfamily/Winged helix DNA-binding domain"/>
    <property type="match status" value="1"/>
</dbReference>
<dbReference type="InterPro" id="IPR005149">
    <property type="entry name" value="Tscrpt_reg_PadR_N"/>
</dbReference>
<dbReference type="Proteomes" id="UP001240984">
    <property type="component" value="Unassembled WGS sequence"/>
</dbReference>
<name>A0ABT9MYT4_9ACTN</name>
<dbReference type="Pfam" id="PF03551">
    <property type="entry name" value="PadR"/>
    <property type="match status" value="1"/>
</dbReference>
<sequence length="208" mass="22949">MARRKVGNLLALGVLAMLAPGTPMHPYQLATVLKRTGKERDMAIKWGSFYTVIGSLERHGLIAATGTDREGRRPERTTYAITDEGRAELNDWLRQLLSTPARDASRFEAALSVAGVLHPDDVEGLLSTRLTGLAREIESLRADLDAPGVPRIFLIETEYALAMREAETTWVSALREQLAEGTLPGLAEWRAFHESGTDPEGWAELLEQ</sequence>
<evidence type="ECO:0000259" key="2">
    <source>
        <dbReference type="Pfam" id="PF03551"/>
    </source>
</evidence>
<dbReference type="InterPro" id="IPR052509">
    <property type="entry name" value="Metal_resp_DNA-bind_regulator"/>
</dbReference>
<dbReference type="PANTHER" id="PTHR33169:SF14">
    <property type="entry name" value="TRANSCRIPTIONAL REGULATOR RV3488"/>
    <property type="match status" value="1"/>
</dbReference>
<dbReference type="RefSeq" id="WP_306833324.1">
    <property type="nucleotide sequence ID" value="NZ_JAUSRA010000001.1"/>
</dbReference>
<gene>
    <name evidence="3" type="ORF">J2S43_005126</name>
</gene>